<organism evidence="2 3">
    <name type="scientific">Ignelater luminosus</name>
    <name type="common">Cucubano</name>
    <name type="synonym">Pyrophorus luminosus</name>
    <dbReference type="NCBI Taxonomy" id="2038154"/>
    <lineage>
        <taxon>Eukaryota</taxon>
        <taxon>Metazoa</taxon>
        <taxon>Ecdysozoa</taxon>
        <taxon>Arthropoda</taxon>
        <taxon>Hexapoda</taxon>
        <taxon>Insecta</taxon>
        <taxon>Pterygota</taxon>
        <taxon>Neoptera</taxon>
        <taxon>Endopterygota</taxon>
        <taxon>Coleoptera</taxon>
        <taxon>Polyphaga</taxon>
        <taxon>Elateriformia</taxon>
        <taxon>Elateroidea</taxon>
        <taxon>Elateridae</taxon>
        <taxon>Agrypninae</taxon>
        <taxon>Pyrophorini</taxon>
        <taxon>Ignelater</taxon>
    </lineage>
</organism>
<sequence>MKAFHSNKQVSVLWSTDLIIKKAYSYLLQLGTYRNRFHSILKVIRFDDVRTRQERNALDELASLLEGDDNLLDSNSENVTMEIWCEKKEDIVFPYLMEQILIIENLECRSYLLEEMDLAQFIEEPYTDMVELDEKKEGGKRRKKRRKEKRKLQKKKEISLIREGRQKMLSHRLSKE</sequence>
<evidence type="ECO:0000256" key="1">
    <source>
        <dbReference type="SAM" id="MobiDB-lite"/>
    </source>
</evidence>
<keyword evidence="3" id="KW-1185">Reference proteome</keyword>
<feature type="region of interest" description="Disordered" evidence="1">
    <location>
        <begin position="133"/>
        <end position="155"/>
    </location>
</feature>
<reference evidence="2" key="1">
    <citation type="submission" date="2019-08" db="EMBL/GenBank/DDBJ databases">
        <title>The genome of the North American firefly Photinus pyralis.</title>
        <authorList>
            <consortium name="Photinus pyralis genome working group"/>
            <person name="Fallon T.R."/>
            <person name="Sander Lower S.E."/>
            <person name="Weng J.-K."/>
        </authorList>
    </citation>
    <scope>NUCLEOTIDE SEQUENCE</scope>
    <source>
        <strain evidence="2">TRF0915ILg1</strain>
        <tissue evidence="2">Whole body</tissue>
    </source>
</reference>
<dbReference type="Proteomes" id="UP000801492">
    <property type="component" value="Unassembled WGS sequence"/>
</dbReference>
<proteinExistence type="predicted"/>
<accession>A0A8K0CMG6</accession>
<gene>
    <name evidence="2" type="ORF">ILUMI_19410</name>
</gene>
<comment type="caution">
    <text evidence="2">The sequence shown here is derived from an EMBL/GenBank/DDBJ whole genome shotgun (WGS) entry which is preliminary data.</text>
</comment>
<dbReference type="EMBL" id="VTPC01086495">
    <property type="protein sequence ID" value="KAF2886762.1"/>
    <property type="molecule type" value="Genomic_DNA"/>
</dbReference>
<feature type="compositionally biased region" description="Basic residues" evidence="1">
    <location>
        <begin position="138"/>
        <end position="154"/>
    </location>
</feature>
<evidence type="ECO:0000313" key="2">
    <source>
        <dbReference type="EMBL" id="KAF2886762.1"/>
    </source>
</evidence>
<evidence type="ECO:0000313" key="3">
    <source>
        <dbReference type="Proteomes" id="UP000801492"/>
    </source>
</evidence>
<name>A0A8K0CMG6_IGNLU</name>
<protein>
    <submittedName>
        <fullName evidence="2">Uncharacterized protein</fullName>
    </submittedName>
</protein>
<dbReference type="AlphaFoldDB" id="A0A8K0CMG6"/>